<dbReference type="PANTHER" id="PTHR43201">
    <property type="entry name" value="ACYL-COA SYNTHETASE"/>
    <property type="match status" value="1"/>
</dbReference>
<evidence type="ECO:0000256" key="2">
    <source>
        <dbReference type="ARBA" id="ARBA00022598"/>
    </source>
</evidence>
<feature type="compositionally biased region" description="Polar residues" evidence="3">
    <location>
        <begin position="10"/>
        <end position="21"/>
    </location>
</feature>
<dbReference type="SUPFAM" id="SSF56801">
    <property type="entry name" value="Acetyl-CoA synthetase-like"/>
    <property type="match status" value="1"/>
</dbReference>
<dbReference type="RefSeq" id="WP_231960882.1">
    <property type="nucleotide sequence ID" value="NZ_RKHY01000001.1"/>
</dbReference>
<keyword evidence="2" id="KW-0436">Ligase</keyword>
<keyword evidence="7" id="KW-1185">Reference proteome</keyword>
<protein>
    <submittedName>
        <fullName evidence="6">Fatty-acyl-CoA synthase</fullName>
    </submittedName>
</protein>
<dbReference type="GO" id="GO:0006631">
    <property type="term" value="P:fatty acid metabolic process"/>
    <property type="evidence" value="ECO:0007669"/>
    <property type="project" value="TreeGrafter"/>
</dbReference>
<feature type="region of interest" description="Disordered" evidence="3">
    <location>
        <begin position="1"/>
        <end position="21"/>
    </location>
</feature>
<evidence type="ECO:0000259" key="4">
    <source>
        <dbReference type="Pfam" id="PF00501"/>
    </source>
</evidence>
<dbReference type="InterPro" id="IPR045851">
    <property type="entry name" value="AMP-bd_C_sf"/>
</dbReference>
<dbReference type="EMBL" id="RKHY01000001">
    <property type="protein sequence ID" value="ROS44514.1"/>
    <property type="molecule type" value="Genomic_DNA"/>
</dbReference>
<evidence type="ECO:0000259" key="5">
    <source>
        <dbReference type="Pfam" id="PF13193"/>
    </source>
</evidence>
<dbReference type="GeneID" id="301848202"/>
<evidence type="ECO:0000313" key="7">
    <source>
        <dbReference type="Proteomes" id="UP000274843"/>
    </source>
</evidence>
<dbReference type="InterPro" id="IPR025110">
    <property type="entry name" value="AMP-bd_C"/>
</dbReference>
<dbReference type="AlphaFoldDB" id="A0A3N2H6G9"/>
<comment type="caution">
    <text evidence="6">The sequence shown here is derived from an EMBL/GenBank/DDBJ whole genome shotgun (WGS) entry which is preliminary data.</text>
</comment>
<name>A0A3N2H6G9_9PSEU</name>
<dbReference type="InterPro" id="IPR042099">
    <property type="entry name" value="ANL_N_sf"/>
</dbReference>
<dbReference type="Proteomes" id="UP000274843">
    <property type="component" value="Unassembled WGS sequence"/>
</dbReference>
<dbReference type="Pfam" id="PF00501">
    <property type="entry name" value="AMP-binding"/>
    <property type="match status" value="1"/>
</dbReference>
<gene>
    <name evidence="6" type="ORF">EDD35_6959</name>
</gene>
<evidence type="ECO:0000313" key="6">
    <source>
        <dbReference type="EMBL" id="ROS44514.1"/>
    </source>
</evidence>
<dbReference type="Gene3D" id="3.40.50.12780">
    <property type="entry name" value="N-terminal domain of ligase-like"/>
    <property type="match status" value="1"/>
</dbReference>
<feature type="domain" description="AMP-dependent synthetase/ligase" evidence="4">
    <location>
        <begin position="33"/>
        <end position="388"/>
    </location>
</feature>
<feature type="domain" description="AMP-binding enzyme C-terminal" evidence="5">
    <location>
        <begin position="445"/>
        <end position="526"/>
    </location>
</feature>
<dbReference type="InterPro" id="IPR000873">
    <property type="entry name" value="AMP-dep_synth/lig_dom"/>
</dbReference>
<dbReference type="GO" id="GO:0031956">
    <property type="term" value="F:medium-chain fatty acid-CoA ligase activity"/>
    <property type="evidence" value="ECO:0007669"/>
    <property type="project" value="TreeGrafter"/>
</dbReference>
<reference evidence="6 7" key="1">
    <citation type="submission" date="2018-11" db="EMBL/GenBank/DDBJ databases">
        <title>Sequencing the genomes of 1000 actinobacteria strains.</title>
        <authorList>
            <person name="Klenk H.-P."/>
        </authorList>
    </citation>
    <scope>NUCLEOTIDE SEQUENCE [LARGE SCALE GENOMIC DNA]</scope>
    <source>
        <strain evidence="6 7">DSM 44348</strain>
    </source>
</reference>
<evidence type="ECO:0000256" key="1">
    <source>
        <dbReference type="ARBA" id="ARBA00006432"/>
    </source>
</evidence>
<dbReference type="Gene3D" id="3.30.300.30">
    <property type="match status" value="1"/>
</dbReference>
<comment type="similarity">
    <text evidence="1">Belongs to the ATP-dependent AMP-binding enzyme family.</text>
</comment>
<organism evidence="6 7">
    <name type="scientific">Amycolatopsis thermoflava</name>
    <dbReference type="NCBI Taxonomy" id="84480"/>
    <lineage>
        <taxon>Bacteria</taxon>
        <taxon>Bacillati</taxon>
        <taxon>Actinomycetota</taxon>
        <taxon>Actinomycetes</taxon>
        <taxon>Pseudonocardiales</taxon>
        <taxon>Pseudonocardiaceae</taxon>
        <taxon>Amycolatopsis</taxon>
        <taxon>Amycolatopsis methanolica group</taxon>
    </lineage>
</organism>
<accession>A0A3N2H6G9</accession>
<evidence type="ECO:0000256" key="3">
    <source>
        <dbReference type="SAM" id="MobiDB-lite"/>
    </source>
</evidence>
<sequence>MTRIEDTRTDMSTLTEQNGTRPGTFPEALAALAHRYGDQEAVVAPEGRITFADFARRCDDLAGAFAAAGLRPGDRVGILLPNGLRWLVTMLGAQRAGLVAVPINTWYRSAELAHLMSTAGLRLVVTDEQVFGKNMPAELAAAGHGELFTGGRHTRGYLGTLLWPAPEPFPPGVVPGPAPAGAVTPDDLAMILYTSGSTALPKPVPLEHGKLLRNGRAMGERMHVRPGDRIWFAMPLFFGYGACNALPVALSHGATLCVQEKVEGDAALEFIERERCTVSYGLATAVRALLAAPSFGTRDISSLRTGPVGFNAEDKRLAIEGLGITEACSAYGLTESYGFVTMTDAHDPLEIKLHTQGTVLDTQRIRIVDSTGAECPPGVTGEIEVRGCVIDSYLGSVEINAGTRSADGWFRTGDLGAIGEDGRLAFGGRWKEMLKIKGINVAPLEIEAIVTGHDHVDQAYVIGLSTPDGDQEMACVVVPDAGWSAGEDELVRRLDAHIRGCAASYKVPSRFVVMDSRSVPQTDTGKVSKVKLREMLEAAR</sequence>
<dbReference type="PANTHER" id="PTHR43201:SF5">
    <property type="entry name" value="MEDIUM-CHAIN ACYL-COA LIGASE ACSF2, MITOCHONDRIAL"/>
    <property type="match status" value="1"/>
</dbReference>
<proteinExistence type="inferred from homology"/>
<dbReference type="Pfam" id="PF13193">
    <property type="entry name" value="AMP-binding_C"/>
    <property type="match status" value="1"/>
</dbReference>